<reference evidence="1" key="1">
    <citation type="journal article" date="2023" name="Int. J. Syst. Evol. Microbiol.">
        <title>Mesoterricola silvestris gen. nov., sp. nov., Mesoterricola sediminis sp. nov., Geothrix oryzae sp. nov., Geothrix edaphica sp. nov., Geothrix rubra sp. nov., and Geothrix limicola sp. nov., six novel members of Acidobacteriota isolated from soils.</title>
        <authorList>
            <person name="Itoh H."/>
            <person name="Sugisawa Y."/>
            <person name="Mise K."/>
            <person name="Xu Z."/>
            <person name="Kuniyasu M."/>
            <person name="Ushijima N."/>
            <person name="Kawano K."/>
            <person name="Kobayashi E."/>
            <person name="Shiratori Y."/>
            <person name="Masuda Y."/>
            <person name="Senoo K."/>
        </authorList>
    </citation>
    <scope>NUCLEOTIDE SEQUENCE</scope>
    <source>
        <strain evidence="1">W786</strain>
    </source>
</reference>
<accession>A0AA48KHH4</accession>
<name>A0AA48KHH4_9BACT</name>
<proteinExistence type="predicted"/>
<evidence type="ECO:0000313" key="2">
    <source>
        <dbReference type="Proteomes" id="UP001228113"/>
    </source>
</evidence>
<dbReference type="Proteomes" id="UP001228113">
    <property type="component" value="Chromosome"/>
</dbReference>
<protein>
    <submittedName>
        <fullName evidence="1">Uncharacterized protein</fullName>
    </submittedName>
</protein>
<dbReference type="AlphaFoldDB" id="A0AA48KHH4"/>
<dbReference type="KEGG" id="msea:METESE_33410"/>
<evidence type="ECO:0000313" key="1">
    <source>
        <dbReference type="EMBL" id="BDU78383.1"/>
    </source>
</evidence>
<dbReference type="EMBL" id="AP027081">
    <property type="protein sequence ID" value="BDU78383.1"/>
    <property type="molecule type" value="Genomic_DNA"/>
</dbReference>
<sequence>MCSVEPRIQGIVQALRAASVPYQAACEALEAEGATLQEARSLIRERLAGLGSPGPEGAGPEA</sequence>
<gene>
    <name evidence="1" type="ORF">METESE_33410</name>
</gene>
<organism evidence="1 2">
    <name type="scientific">Mesoterricola sediminis</name>
    <dbReference type="NCBI Taxonomy" id="2927980"/>
    <lineage>
        <taxon>Bacteria</taxon>
        <taxon>Pseudomonadati</taxon>
        <taxon>Acidobacteriota</taxon>
        <taxon>Holophagae</taxon>
        <taxon>Holophagales</taxon>
        <taxon>Holophagaceae</taxon>
        <taxon>Mesoterricola</taxon>
    </lineage>
</organism>
<keyword evidence="2" id="KW-1185">Reference proteome</keyword>